<feature type="domain" description="RRM" evidence="4">
    <location>
        <begin position="348"/>
        <end position="440"/>
    </location>
</feature>
<comment type="caution">
    <text evidence="5">The sequence shown here is derived from an EMBL/GenBank/DDBJ whole genome shotgun (WGS) entry which is preliminary data.</text>
</comment>
<dbReference type="InterPro" id="IPR012677">
    <property type="entry name" value="Nucleotide-bd_a/b_plait_sf"/>
</dbReference>
<feature type="compositionally biased region" description="Basic residues" evidence="3">
    <location>
        <begin position="208"/>
        <end position="220"/>
    </location>
</feature>
<dbReference type="InterPro" id="IPR000504">
    <property type="entry name" value="RRM_dom"/>
</dbReference>
<dbReference type="GO" id="GO:0003729">
    <property type="term" value="F:mRNA binding"/>
    <property type="evidence" value="ECO:0007669"/>
    <property type="project" value="TreeGrafter"/>
</dbReference>
<evidence type="ECO:0000256" key="2">
    <source>
        <dbReference type="PROSITE-ProRule" id="PRU00176"/>
    </source>
</evidence>
<evidence type="ECO:0000313" key="6">
    <source>
        <dbReference type="Proteomes" id="UP000663843"/>
    </source>
</evidence>
<dbReference type="SUPFAM" id="SSF54928">
    <property type="entry name" value="RNA-binding domain, RBD"/>
    <property type="match status" value="2"/>
</dbReference>
<organism evidence="5 6">
    <name type="scientific">Rhizoctonia solani</name>
    <dbReference type="NCBI Taxonomy" id="456999"/>
    <lineage>
        <taxon>Eukaryota</taxon>
        <taxon>Fungi</taxon>
        <taxon>Dikarya</taxon>
        <taxon>Basidiomycota</taxon>
        <taxon>Agaricomycotina</taxon>
        <taxon>Agaricomycetes</taxon>
        <taxon>Cantharellales</taxon>
        <taxon>Ceratobasidiaceae</taxon>
        <taxon>Rhizoctonia</taxon>
    </lineage>
</organism>
<dbReference type="GO" id="GO:0005634">
    <property type="term" value="C:nucleus"/>
    <property type="evidence" value="ECO:0007669"/>
    <property type="project" value="TreeGrafter"/>
</dbReference>
<dbReference type="SMART" id="SM00360">
    <property type="entry name" value="RRM"/>
    <property type="match status" value="2"/>
</dbReference>
<feature type="compositionally biased region" description="Low complexity" evidence="3">
    <location>
        <begin position="249"/>
        <end position="261"/>
    </location>
</feature>
<evidence type="ECO:0000259" key="4">
    <source>
        <dbReference type="PROSITE" id="PS50102"/>
    </source>
</evidence>
<feature type="compositionally biased region" description="Basic residues" evidence="3">
    <location>
        <begin position="320"/>
        <end position="329"/>
    </location>
</feature>
<feature type="compositionally biased region" description="Low complexity" evidence="3">
    <location>
        <begin position="89"/>
        <end position="108"/>
    </location>
</feature>
<gene>
    <name evidence="5" type="ORF">RDB_LOCUS11668</name>
</gene>
<keyword evidence="1 2" id="KW-0694">RNA-binding</keyword>
<evidence type="ECO:0000256" key="3">
    <source>
        <dbReference type="SAM" id="MobiDB-lite"/>
    </source>
</evidence>
<accession>A0A8H2WBR4</accession>
<sequence>DTLPRVQSMAHHTTNSVDEALKEEFLRPKRLHFSPNHVVNPPGSLFTTVLINFQRQSARHVLRRCRSSTGQRRAYYQRRDERSNCSYHTTTNNAGTAANATPAAAPAGENKPASPEETGHKVFAGNLAYATTDEGLKAFFSGFATDILSSEVIHRGARPAGYGFVTFKTLVAAEKAVAELNDKELDGRPIIVQLAKPAAEKEKERNERRTKRRTTGRRNARAPPGEVTEAEAEGQVDDSKPSLVEKAENAVQGAAAAVSDAVKPKKKKKSGRKGRGKKSTAATTGGTTEDEAVQTTDTPAGEPSAAGADALDGTADPAPKKAKKARTPRTPRPPRPAGEQPEGQPSKNMLFVANLAFSIDDARLKQIFTDAGINVVSARVVTRRWGPRRSKGFGFVDVGNEEEQKKALAHFASVESTDGATPETGKEIEGRQIAVKVAVDAPKREAGETDVDAAANSAEKNETTPDTTVVAH</sequence>
<dbReference type="PROSITE" id="PS50102">
    <property type="entry name" value="RRM"/>
    <property type="match status" value="2"/>
</dbReference>
<dbReference type="PANTHER" id="PTHR48025:SF1">
    <property type="entry name" value="RRM DOMAIN-CONTAINING PROTEIN"/>
    <property type="match status" value="1"/>
</dbReference>
<evidence type="ECO:0000313" key="5">
    <source>
        <dbReference type="EMBL" id="CAE6360219.1"/>
    </source>
</evidence>
<feature type="domain" description="RRM" evidence="4">
    <location>
        <begin position="120"/>
        <end position="197"/>
    </location>
</feature>
<protein>
    <recommendedName>
        <fullName evidence="4">RRM domain-containing protein</fullName>
    </recommendedName>
</protein>
<feature type="region of interest" description="Disordered" evidence="3">
    <location>
        <begin position="439"/>
        <end position="472"/>
    </location>
</feature>
<dbReference type="Gene3D" id="3.30.70.330">
    <property type="match status" value="2"/>
</dbReference>
<dbReference type="PANTHER" id="PTHR48025">
    <property type="entry name" value="OS02G0815200 PROTEIN"/>
    <property type="match status" value="1"/>
</dbReference>
<reference evidence="5" key="1">
    <citation type="submission" date="2021-01" db="EMBL/GenBank/DDBJ databases">
        <authorList>
            <person name="Kaushik A."/>
        </authorList>
    </citation>
    <scope>NUCLEOTIDE SEQUENCE</scope>
    <source>
        <strain evidence="5">AG2-2IIIB</strain>
    </source>
</reference>
<feature type="compositionally biased region" description="Basic and acidic residues" evidence="3">
    <location>
        <begin position="198"/>
        <end position="207"/>
    </location>
</feature>
<evidence type="ECO:0000256" key="1">
    <source>
        <dbReference type="ARBA" id="ARBA00022884"/>
    </source>
</evidence>
<dbReference type="Proteomes" id="UP000663843">
    <property type="component" value="Unassembled WGS sequence"/>
</dbReference>
<proteinExistence type="predicted"/>
<feature type="region of interest" description="Disordered" evidence="3">
    <location>
        <begin position="68"/>
        <end position="119"/>
    </location>
</feature>
<dbReference type="Pfam" id="PF00076">
    <property type="entry name" value="RRM_1"/>
    <property type="match status" value="2"/>
</dbReference>
<dbReference type="InterPro" id="IPR050502">
    <property type="entry name" value="Euk_RNA-bind_prot"/>
</dbReference>
<dbReference type="AlphaFoldDB" id="A0A8H2WBR4"/>
<dbReference type="InterPro" id="IPR035979">
    <property type="entry name" value="RBD_domain_sf"/>
</dbReference>
<feature type="region of interest" description="Disordered" evidence="3">
    <location>
        <begin position="196"/>
        <end position="346"/>
    </location>
</feature>
<dbReference type="EMBL" id="CAJMWT010000881">
    <property type="protein sequence ID" value="CAE6360219.1"/>
    <property type="molecule type" value="Genomic_DNA"/>
</dbReference>
<feature type="compositionally biased region" description="Low complexity" evidence="3">
    <location>
        <begin position="305"/>
        <end position="317"/>
    </location>
</feature>
<feature type="compositionally biased region" description="Basic residues" evidence="3">
    <location>
        <begin position="264"/>
        <end position="278"/>
    </location>
</feature>
<feature type="non-terminal residue" evidence="5">
    <location>
        <position position="1"/>
    </location>
</feature>
<feature type="compositionally biased region" description="Basic and acidic residues" evidence="3">
    <location>
        <begin position="237"/>
        <end position="248"/>
    </location>
</feature>
<name>A0A8H2WBR4_9AGAM</name>